<dbReference type="Proteomes" id="UP000681340">
    <property type="component" value="Unassembled WGS sequence"/>
</dbReference>
<organism evidence="2 3">
    <name type="scientific">Actinoplanes auranticolor</name>
    <dbReference type="NCBI Taxonomy" id="47988"/>
    <lineage>
        <taxon>Bacteria</taxon>
        <taxon>Bacillati</taxon>
        <taxon>Actinomycetota</taxon>
        <taxon>Actinomycetes</taxon>
        <taxon>Micromonosporales</taxon>
        <taxon>Micromonosporaceae</taxon>
        <taxon>Actinoplanes</taxon>
    </lineage>
</organism>
<keyword evidence="1" id="KW-0472">Membrane</keyword>
<feature type="transmembrane region" description="Helical" evidence="1">
    <location>
        <begin position="6"/>
        <end position="27"/>
    </location>
</feature>
<feature type="transmembrane region" description="Helical" evidence="1">
    <location>
        <begin position="72"/>
        <end position="89"/>
    </location>
</feature>
<dbReference type="AlphaFoldDB" id="A0A919VJJ3"/>
<dbReference type="RefSeq" id="WP_212987349.1">
    <property type="nucleotide sequence ID" value="NZ_BAABEA010000003.1"/>
</dbReference>
<keyword evidence="3" id="KW-1185">Reference proteome</keyword>
<keyword evidence="1" id="KW-0812">Transmembrane</keyword>
<name>A0A919VJJ3_9ACTN</name>
<keyword evidence="1" id="KW-1133">Transmembrane helix</keyword>
<proteinExistence type="predicted"/>
<evidence type="ECO:0000313" key="3">
    <source>
        <dbReference type="Proteomes" id="UP000681340"/>
    </source>
</evidence>
<gene>
    <name evidence="2" type="ORF">Aau02nite_12660</name>
</gene>
<feature type="transmembrane region" description="Helical" evidence="1">
    <location>
        <begin position="47"/>
        <end position="66"/>
    </location>
</feature>
<sequence>MDLGTATLLVGGVIGLVLALFGVRMLVTGRAPASTVRNFPGVRAAALYHLLFGLALLLMVLGQGLLTGAARLAVTVLAVALVAVALVRFRPRGRRSADGQ</sequence>
<evidence type="ECO:0000256" key="1">
    <source>
        <dbReference type="SAM" id="Phobius"/>
    </source>
</evidence>
<comment type="caution">
    <text evidence="2">The sequence shown here is derived from an EMBL/GenBank/DDBJ whole genome shotgun (WGS) entry which is preliminary data.</text>
</comment>
<reference evidence="2" key="1">
    <citation type="submission" date="2021-03" db="EMBL/GenBank/DDBJ databases">
        <title>Whole genome shotgun sequence of Actinoplanes auranticolor NBRC 12245.</title>
        <authorList>
            <person name="Komaki H."/>
            <person name="Tamura T."/>
        </authorList>
    </citation>
    <scope>NUCLEOTIDE SEQUENCE</scope>
    <source>
        <strain evidence="2">NBRC 12245</strain>
    </source>
</reference>
<accession>A0A919VJJ3</accession>
<dbReference type="EMBL" id="BOQL01000014">
    <property type="protein sequence ID" value="GIM64786.1"/>
    <property type="molecule type" value="Genomic_DNA"/>
</dbReference>
<evidence type="ECO:0000313" key="2">
    <source>
        <dbReference type="EMBL" id="GIM64786.1"/>
    </source>
</evidence>
<protein>
    <submittedName>
        <fullName evidence="2">Uncharacterized protein</fullName>
    </submittedName>
</protein>